<reference evidence="1 2" key="1">
    <citation type="submission" date="2019-03" db="EMBL/GenBank/DDBJ databases">
        <title>Bacillus niacini sp. nov. a Nicotinate-Metabolizing Mesophile Isolated from Soil.</title>
        <authorList>
            <person name="Zhang G."/>
        </authorList>
    </citation>
    <scope>NUCLEOTIDE SEQUENCE [LARGE SCALE GENOMIC DNA]</scope>
    <source>
        <strain evidence="1 2">WN066</strain>
    </source>
</reference>
<dbReference type="AlphaFoldDB" id="A0A4R5VI72"/>
<organism evidence="1 2">
    <name type="scientific">Bacillus salipaludis</name>
    <dbReference type="NCBI Taxonomy" id="2547811"/>
    <lineage>
        <taxon>Bacteria</taxon>
        <taxon>Bacillati</taxon>
        <taxon>Bacillota</taxon>
        <taxon>Bacilli</taxon>
        <taxon>Bacillales</taxon>
        <taxon>Bacillaceae</taxon>
        <taxon>Bacillus</taxon>
    </lineage>
</organism>
<accession>A0A4R5VI72</accession>
<sequence length="135" mass="15501">MSFMTGLQSENPKQTVELWILGVENRSGAVQYALLSPSLQRQTKKQFEKRGWNTGQSSPWVENFRITKVEKISDEKIKFTITYDLRSSYKNFGTGQKEITLGKNPATGKRTWFITKIVTKYKEFEGVTPAETVIK</sequence>
<evidence type="ECO:0000313" key="1">
    <source>
        <dbReference type="EMBL" id="TDK55404.1"/>
    </source>
</evidence>
<gene>
    <name evidence="1" type="ORF">E2K98_28200</name>
</gene>
<protein>
    <submittedName>
        <fullName evidence="1">Uncharacterized protein</fullName>
    </submittedName>
</protein>
<dbReference type="EMBL" id="SMYO01000031">
    <property type="protein sequence ID" value="TDK55404.1"/>
    <property type="molecule type" value="Genomic_DNA"/>
</dbReference>
<evidence type="ECO:0000313" key="2">
    <source>
        <dbReference type="Proteomes" id="UP000295132"/>
    </source>
</evidence>
<name>A0A4R5VI72_9BACI</name>
<proteinExistence type="predicted"/>
<comment type="caution">
    <text evidence="1">The sequence shown here is derived from an EMBL/GenBank/DDBJ whole genome shotgun (WGS) entry which is preliminary data.</text>
</comment>
<dbReference type="Proteomes" id="UP000295132">
    <property type="component" value="Unassembled WGS sequence"/>
</dbReference>